<accession>A0A9P5VMC2</accession>
<dbReference type="AlphaFoldDB" id="A0A9P5VMC2"/>
<dbReference type="EMBL" id="JAAAUY010000304">
    <property type="protein sequence ID" value="KAF9331729.1"/>
    <property type="molecule type" value="Genomic_DNA"/>
</dbReference>
<evidence type="ECO:0000313" key="2">
    <source>
        <dbReference type="EMBL" id="KAF9331729.1"/>
    </source>
</evidence>
<protein>
    <recommendedName>
        <fullName evidence="4">F-box domain-containing protein</fullName>
    </recommendedName>
</protein>
<dbReference type="Proteomes" id="UP000696485">
    <property type="component" value="Unassembled WGS sequence"/>
</dbReference>
<feature type="region of interest" description="Disordered" evidence="1">
    <location>
        <begin position="407"/>
        <end position="428"/>
    </location>
</feature>
<evidence type="ECO:0008006" key="4">
    <source>
        <dbReference type="Google" id="ProtNLM"/>
    </source>
</evidence>
<sequence>MNKTIFNVFGIPELHEQICHHLTPHDFAACVQVNKTFCGLFLPLLWHTVNLVPSIEHASTDHFILTSEFLGRTATARNGHLIRSFTTEDPSLIVALPETCTNLYRLCIGDRVQLDRSVSVRPSVTLEAMAAMGRNPGVTRFRMDTIDGDITEFMNTVVRSFPILESLTIGLKDGQLAHLVKPGGFLDNCQTTLRKLTLTFYTDRSDFDDDDVETSDEFISLTACQQSLSTTCIKTLKLESCRTLNSSSLFELVKRLPCLETLRLDNQTFDTPLLLAETLARSCPQLVHLDFFESSCYDDRLIALLLGASAGWKTIRAPYSVRISPECFKVLLDHSASTLENFVYESDYTLCETEVHQLLTRFENLQTCALDLWCDAALMIQPPTWACAKSLVSLRIVINGIPRPDIKENHNKRPLGEEPLHRGDSMEKSRKLQRSLYARLGTLTQLECLTLGTDFSEHHWGDNREGGYSNDIGVAVNGYQYECLEFTLESGLGEMGGLKNLIKLDLTRMSTRIRVIELEWMIKNWPRLETIIDLFPQGDTRDPEVEAWLKDNGRVDLHVSSTDHRC</sequence>
<organism evidence="2 3">
    <name type="scientific">Podila minutissima</name>
    <dbReference type="NCBI Taxonomy" id="64525"/>
    <lineage>
        <taxon>Eukaryota</taxon>
        <taxon>Fungi</taxon>
        <taxon>Fungi incertae sedis</taxon>
        <taxon>Mucoromycota</taxon>
        <taxon>Mortierellomycotina</taxon>
        <taxon>Mortierellomycetes</taxon>
        <taxon>Mortierellales</taxon>
        <taxon>Mortierellaceae</taxon>
        <taxon>Podila</taxon>
    </lineage>
</organism>
<reference evidence="2" key="1">
    <citation type="journal article" date="2020" name="Fungal Divers.">
        <title>Resolving the Mortierellaceae phylogeny through synthesis of multi-gene phylogenetics and phylogenomics.</title>
        <authorList>
            <person name="Vandepol N."/>
            <person name="Liber J."/>
            <person name="Desiro A."/>
            <person name="Na H."/>
            <person name="Kennedy M."/>
            <person name="Barry K."/>
            <person name="Grigoriev I.V."/>
            <person name="Miller A.N."/>
            <person name="O'Donnell K."/>
            <person name="Stajich J.E."/>
            <person name="Bonito G."/>
        </authorList>
    </citation>
    <scope>NUCLEOTIDE SEQUENCE</scope>
    <source>
        <strain evidence="2">NVP1</strain>
    </source>
</reference>
<dbReference type="Gene3D" id="3.80.10.10">
    <property type="entry name" value="Ribonuclease Inhibitor"/>
    <property type="match status" value="1"/>
</dbReference>
<comment type="caution">
    <text evidence="2">The sequence shown here is derived from an EMBL/GenBank/DDBJ whole genome shotgun (WGS) entry which is preliminary data.</text>
</comment>
<proteinExistence type="predicted"/>
<keyword evidence="3" id="KW-1185">Reference proteome</keyword>
<gene>
    <name evidence="2" type="ORF">BG006_005421</name>
</gene>
<evidence type="ECO:0000313" key="3">
    <source>
        <dbReference type="Proteomes" id="UP000696485"/>
    </source>
</evidence>
<dbReference type="SUPFAM" id="SSF52047">
    <property type="entry name" value="RNI-like"/>
    <property type="match status" value="1"/>
</dbReference>
<evidence type="ECO:0000256" key="1">
    <source>
        <dbReference type="SAM" id="MobiDB-lite"/>
    </source>
</evidence>
<name>A0A9P5VMC2_9FUNG</name>
<dbReference type="InterPro" id="IPR032675">
    <property type="entry name" value="LRR_dom_sf"/>
</dbReference>